<reference evidence="2" key="1">
    <citation type="submission" date="2016-01" db="EMBL/GenBank/DDBJ databases">
        <authorList>
            <person name="Peeters C."/>
        </authorList>
    </citation>
    <scope>NUCLEOTIDE SEQUENCE [LARGE SCALE GENOMIC DNA]</scope>
    <source>
        <strain evidence="2">LMG 29318</strain>
    </source>
</reference>
<evidence type="ECO:0000256" key="1">
    <source>
        <dbReference type="SAM" id="Phobius"/>
    </source>
</evidence>
<proteinExistence type="predicted"/>
<dbReference type="Proteomes" id="UP000054870">
    <property type="component" value="Unassembled WGS sequence"/>
</dbReference>
<feature type="transmembrane region" description="Helical" evidence="1">
    <location>
        <begin position="54"/>
        <end position="72"/>
    </location>
</feature>
<organism evidence="2 3">
    <name type="scientific">Caballeronia catudaia</name>
    <dbReference type="NCBI Taxonomy" id="1777136"/>
    <lineage>
        <taxon>Bacteria</taxon>
        <taxon>Pseudomonadati</taxon>
        <taxon>Pseudomonadota</taxon>
        <taxon>Betaproteobacteria</taxon>
        <taxon>Burkholderiales</taxon>
        <taxon>Burkholderiaceae</taxon>
        <taxon>Caballeronia</taxon>
    </lineage>
</organism>
<gene>
    <name evidence="2" type="ORF">AWB75_06101</name>
</gene>
<keyword evidence="3" id="KW-1185">Reference proteome</keyword>
<evidence type="ECO:0000313" key="2">
    <source>
        <dbReference type="EMBL" id="SAK88862.1"/>
    </source>
</evidence>
<keyword evidence="1" id="KW-0812">Transmembrane</keyword>
<name>A0A158D2M5_9BURK</name>
<accession>A0A158D2M5</accession>
<keyword evidence="1" id="KW-1133">Transmembrane helix</keyword>
<comment type="caution">
    <text evidence="2">The sequence shown here is derived from an EMBL/GenBank/DDBJ whole genome shotgun (WGS) entry which is preliminary data.</text>
</comment>
<sequence>MSRRPALTEGPHNNLMAALPLEELRRQQSLIALVPKSAGQLKTERERIIARLQLLLKATIALALAGAALIAWLPFSPVPHEFRFGAQEVLGVAVFASCLFILHERAELELGLYDYEPVEQTTQGELRALLHRVPEGVSYQEALAADQRTFVTGEVDGIRRRAEAFTPKALPADDGNTET</sequence>
<keyword evidence="1" id="KW-0472">Membrane</keyword>
<evidence type="ECO:0000313" key="3">
    <source>
        <dbReference type="Proteomes" id="UP000054870"/>
    </source>
</evidence>
<protein>
    <submittedName>
        <fullName evidence="2">Uncharacterized protein</fullName>
    </submittedName>
</protein>
<dbReference type="AlphaFoldDB" id="A0A158D2M5"/>
<dbReference type="EMBL" id="FCOF02000047">
    <property type="protein sequence ID" value="SAK88862.1"/>
    <property type="molecule type" value="Genomic_DNA"/>
</dbReference>